<keyword evidence="1" id="KW-0812">Transmembrane</keyword>
<evidence type="ECO:0000313" key="2">
    <source>
        <dbReference type="EMBL" id="MBB1063620.1"/>
    </source>
</evidence>
<dbReference type="EMBL" id="JACIUZ010000044">
    <property type="protein sequence ID" value="MBB1063620.1"/>
    <property type="molecule type" value="Genomic_DNA"/>
</dbReference>
<dbReference type="Proteomes" id="UP000544052">
    <property type="component" value="Unassembled WGS sequence"/>
</dbReference>
<accession>A0ABR6E8V1</accession>
<evidence type="ECO:0000256" key="1">
    <source>
        <dbReference type="SAM" id="Phobius"/>
    </source>
</evidence>
<name>A0ABR6E8V1_9LACO</name>
<organism evidence="2 3">
    <name type="scientific">Limosilactobacillus fastidiosus</name>
    <dbReference type="NCBI Taxonomy" id="2759855"/>
    <lineage>
        <taxon>Bacteria</taxon>
        <taxon>Bacillati</taxon>
        <taxon>Bacillota</taxon>
        <taxon>Bacilli</taxon>
        <taxon>Lactobacillales</taxon>
        <taxon>Lactobacillaceae</taxon>
        <taxon>Limosilactobacillus</taxon>
    </lineage>
</organism>
<keyword evidence="1" id="KW-0472">Membrane</keyword>
<reference evidence="2 3" key="1">
    <citation type="submission" date="2020-07" db="EMBL/GenBank/DDBJ databases">
        <title>Description of Limosilactobacillus balticus sp. nov., Limosilactobacillus agrestis sp. nov., Limosilactobacillus albertensis sp. nov., Limosilactobacillus rudii sp. nov., Limosilactobacillus fastidiosus sp. nov., five novel Limosilactobacillus species isolated from the vertebrate gastrointestinal tract, and proposal of 6 subspecies of Limosilactobacillus reuteri adapted to the gastrointestinal tract of specific vertebrate hosts.</title>
        <authorList>
            <person name="Li F."/>
            <person name="Cheng C."/>
            <person name="Zheng J."/>
            <person name="Quevedo R.M."/>
            <person name="Li J."/>
            <person name="Roos S."/>
            <person name="Gaenzle M.G."/>
            <person name="Walter J."/>
        </authorList>
    </citation>
    <scope>NUCLEOTIDE SEQUENCE [LARGE SCALE GENOMIC DNA]</scope>
    <source>
        <strain evidence="2 3">WF-MO7-1</strain>
    </source>
</reference>
<gene>
    <name evidence="2" type="ORF">H5R64_07615</name>
</gene>
<protein>
    <submittedName>
        <fullName evidence="2">Uncharacterized protein</fullName>
    </submittedName>
</protein>
<feature type="transmembrane region" description="Helical" evidence="1">
    <location>
        <begin position="20"/>
        <end position="42"/>
    </location>
</feature>
<comment type="caution">
    <text evidence="2">The sequence shown here is derived from an EMBL/GenBank/DDBJ whole genome shotgun (WGS) entry which is preliminary data.</text>
</comment>
<keyword evidence="1" id="KW-1133">Transmembrane helix</keyword>
<evidence type="ECO:0000313" key="3">
    <source>
        <dbReference type="Proteomes" id="UP000544052"/>
    </source>
</evidence>
<sequence length="51" mass="5619">MRSFAKVVQAMHGLPVCVDMAILSVTALGIVLLFSFGVIYIIHVYPKQKGR</sequence>
<proteinExistence type="predicted"/>
<keyword evidence="3" id="KW-1185">Reference proteome</keyword>